<name>A0ACC0F2J7_9ERIC</name>
<evidence type="ECO:0000313" key="2">
    <source>
        <dbReference type="Proteomes" id="UP001060215"/>
    </source>
</evidence>
<proteinExistence type="predicted"/>
<protein>
    <submittedName>
        <fullName evidence="1">E3 ubiquitin-protein ligase makorin</fullName>
    </submittedName>
</protein>
<reference evidence="1 2" key="1">
    <citation type="journal article" date="2022" name="Plant J.">
        <title>Chromosome-level genome of Camellia lanceoleosa provides a valuable resource for understanding genome evolution and self-incompatibility.</title>
        <authorList>
            <person name="Gong W."/>
            <person name="Xiao S."/>
            <person name="Wang L."/>
            <person name="Liao Z."/>
            <person name="Chang Y."/>
            <person name="Mo W."/>
            <person name="Hu G."/>
            <person name="Li W."/>
            <person name="Zhao G."/>
            <person name="Zhu H."/>
            <person name="Hu X."/>
            <person name="Ji K."/>
            <person name="Xiang X."/>
            <person name="Song Q."/>
            <person name="Yuan D."/>
            <person name="Jin S."/>
            <person name="Zhang L."/>
        </authorList>
    </citation>
    <scope>NUCLEOTIDE SEQUENCE [LARGE SCALE GENOMIC DNA]</scope>
    <source>
        <strain evidence="1">SQ_2022a</strain>
    </source>
</reference>
<evidence type="ECO:0000313" key="1">
    <source>
        <dbReference type="EMBL" id="KAI7982785.1"/>
    </source>
</evidence>
<organism evidence="1 2">
    <name type="scientific">Camellia lanceoleosa</name>
    <dbReference type="NCBI Taxonomy" id="1840588"/>
    <lineage>
        <taxon>Eukaryota</taxon>
        <taxon>Viridiplantae</taxon>
        <taxon>Streptophyta</taxon>
        <taxon>Embryophyta</taxon>
        <taxon>Tracheophyta</taxon>
        <taxon>Spermatophyta</taxon>
        <taxon>Magnoliopsida</taxon>
        <taxon>eudicotyledons</taxon>
        <taxon>Gunneridae</taxon>
        <taxon>Pentapetalae</taxon>
        <taxon>asterids</taxon>
        <taxon>Ericales</taxon>
        <taxon>Theaceae</taxon>
        <taxon>Camellia</taxon>
    </lineage>
</organism>
<comment type="caution">
    <text evidence="1">The sequence shown here is derived from an EMBL/GenBank/DDBJ whole genome shotgun (WGS) entry which is preliminary data.</text>
</comment>
<keyword evidence="2" id="KW-1185">Reference proteome</keyword>
<accession>A0ACC0F2J7</accession>
<sequence>MNLTKLKQKKYNAAFRRCAPPTRKESVLMEADADMNMLKFFDHSPPLNWHSSSPTSGMDVNSTLRACPICRKVSYFVIPSVIWYSTKEEKQEIVDGYKAKLREAGNTSFLTYSLLYGENYFGSRRNYLKLDFAPSFEQLFSAKCQFLGKASCRWLLIEGRRLEVVEHRLGHLPFTKEQVVTPTGQYILGLTSTRNCVEFPLFEGKYKDQCGEMGKEGEARVSQPLIHGSQCHTNQHHQPVPPPFLRTHTTACGWRKTTTTTRVPPPGIESPNHEHHSTNSDQPLVIKPEGTAKLDDNATSTGQPLVMSPVPFMPEKRILELVLDILQRQDTHEIFAEPVDPKEVEDYYEIIKEPMDFGTMRAKHHEGMYTNLEQFEARVIYDLAKKVFHVLKNDFENFELEFSETRRRSSRRPQGEAKGLNFNSSPRFATNVRSNCMTTDVSSKGTRCPLNGPSNLRRNIQGKPGFSHTRVDTREHDFPHGARDGRRSNFVEVDRRCTYKPWLSFHNENNSIFSTIHSAPQLVSPVNQCDISYRESLMLFAKGLGPTAQMIANRKLQGCLKDAPNFQTPASNSSRQVATCQVPAALASAHNGPRTLDTLIPNMSWDLFDPLPGCCSALKTTTTDIIDLTDADDGEKAHTSDRMGDRSALGGKVVTNRERDGKKTFSISDRDKVPEKQISNTHLGLSSSTSGAEVLNSCKSLAATVDSSKTDSQLQPSNLASENSCSNKFEFKLRNSNSSTSSSSWLWHTSGVSSLGVSDGSMAAAVGPKGEKSSSSLQQGGHTVESNGVVPLVSPFAFDLPFLKARLNQINHLGQDGILQPRFQQVSVNEGPIPSSSSLGQVSNKRRTFGHTHQAELTIQSSQLGMAINNQQYSVPSDTPDTNLAL</sequence>
<gene>
    <name evidence="1" type="ORF">LOK49_LG15G02228</name>
</gene>
<dbReference type="Proteomes" id="UP001060215">
    <property type="component" value="Chromosome 11"/>
</dbReference>
<dbReference type="EMBL" id="CM045768">
    <property type="protein sequence ID" value="KAI7982785.1"/>
    <property type="molecule type" value="Genomic_DNA"/>
</dbReference>